<dbReference type="Pfam" id="PF00149">
    <property type="entry name" value="Metallophos"/>
    <property type="match status" value="1"/>
</dbReference>
<keyword evidence="8" id="KW-1185">Reference proteome</keyword>
<keyword evidence="3 5" id="KW-1133">Transmembrane helix</keyword>
<dbReference type="InterPro" id="IPR004843">
    <property type="entry name" value="Calcineurin-like_PHP"/>
</dbReference>
<protein>
    <recommendedName>
        <fullName evidence="6">Calcineurin-like phosphoesterase domain-containing protein</fullName>
    </recommendedName>
</protein>
<comment type="caution">
    <text evidence="7">The sequence shown here is derived from an EMBL/GenBank/DDBJ whole genome shotgun (WGS) entry which is preliminary data.</text>
</comment>
<dbReference type="InterPro" id="IPR029052">
    <property type="entry name" value="Metallo-depent_PP-like"/>
</dbReference>
<evidence type="ECO:0000256" key="4">
    <source>
        <dbReference type="ARBA" id="ARBA00023136"/>
    </source>
</evidence>
<proteinExistence type="predicted"/>
<dbReference type="PANTHER" id="PTHR13315:SF4">
    <property type="entry name" value="METALLOPHOSPHOESTERASE, ISOFORM E"/>
    <property type="match status" value="1"/>
</dbReference>
<organism evidence="7 8">
    <name type="scientific">Saitoella complicata (strain BCRC 22490 / CBS 7301 / JCM 7358 / NBRC 10748 / NRRL Y-17804)</name>
    <dbReference type="NCBI Taxonomy" id="698492"/>
    <lineage>
        <taxon>Eukaryota</taxon>
        <taxon>Fungi</taxon>
        <taxon>Dikarya</taxon>
        <taxon>Ascomycota</taxon>
        <taxon>Taphrinomycotina</taxon>
        <taxon>Taphrinomycotina incertae sedis</taxon>
        <taxon>Saitoella</taxon>
    </lineage>
</organism>
<reference evidence="7 8" key="2">
    <citation type="journal article" date="2014" name="J. Gen. Appl. Microbiol.">
        <title>The early diverging ascomycetous budding yeast Saitoella complicata has three histone deacetylases belonging to the Clr6, Hos2, and Rpd3 lineages.</title>
        <authorList>
            <person name="Nishida H."/>
            <person name="Matsumoto T."/>
            <person name="Kondo S."/>
            <person name="Hamamoto M."/>
            <person name="Yoshikawa H."/>
        </authorList>
    </citation>
    <scope>NUCLEOTIDE SEQUENCE [LARGE SCALE GENOMIC DNA]</scope>
    <source>
        <strain evidence="7 8">NRRL Y-17804</strain>
    </source>
</reference>
<dbReference type="Gene3D" id="3.60.21.10">
    <property type="match status" value="1"/>
</dbReference>
<evidence type="ECO:0000259" key="6">
    <source>
        <dbReference type="Pfam" id="PF00149"/>
    </source>
</evidence>
<evidence type="ECO:0000256" key="1">
    <source>
        <dbReference type="ARBA" id="ARBA00004141"/>
    </source>
</evidence>
<dbReference type="Proteomes" id="UP000033140">
    <property type="component" value="Unassembled WGS sequence"/>
</dbReference>
<dbReference type="OrthoDB" id="5977743at2759"/>
<evidence type="ECO:0000256" key="2">
    <source>
        <dbReference type="ARBA" id="ARBA00022692"/>
    </source>
</evidence>
<dbReference type="GO" id="GO:0006506">
    <property type="term" value="P:GPI anchor biosynthetic process"/>
    <property type="evidence" value="ECO:0007669"/>
    <property type="project" value="InterPro"/>
</dbReference>
<dbReference type="PANTHER" id="PTHR13315">
    <property type="entry name" value="METALLO PHOSPHOESTERASE RELATED"/>
    <property type="match status" value="1"/>
</dbReference>
<evidence type="ECO:0000313" key="7">
    <source>
        <dbReference type="EMBL" id="GAO48685.1"/>
    </source>
</evidence>
<evidence type="ECO:0000256" key="3">
    <source>
        <dbReference type="ARBA" id="ARBA00022989"/>
    </source>
</evidence>
<dbReference type="SUPFAM" id="SSF56300">
    <property type="entry name" value="Metallo-dependent phosphatases"/>
    <property type="match status" value="1"/>
</dbReference>
<feature type="transmembrane region" description="Helical" evidence="5">
    <location>
        <begin position="388"/>
        <end position="414"/>
    </location>
</feature>
<feature type="domain" description="Calcineurin-like phosphoesterase" evidence="6">
    <location>
        <begin position="46"/>
        <end position="279"/>
    </location>
</feature>
<evidence type="ECO:0000313" key="8">
    <source>
        <dbReference type="Proteomes" id="UP000033140"/>
    </source>
</evidence>
<dbReference type="GO" id="GO:0016787">
    <property type="term" value="F:hydrolase activity"/>
    <property type="evidence" value="ECO:0007669"/>
    <property type="project" value="InterPro"/>
</dbReference>
<evidence type="ECO:0000256" key="5">
    <source>
        <dbReference type="SAM" id="Phobius"/>
    </source>
</evidence>
<gene>
    <name evidence="7" type="ORF">G7K_2855-t1</name>
</gene>
<reference evidence="7 8" key="1">
    <citation type="journal article" date="2011" name="J. Gen. Appl. Microbiol.">
        <title>Draft genome sequencing of the enigmatic yeast Saitoella complicata.</title>
        <authorList>
            <person name="Nishida H."/>
            <person name="Hamamoto M."/>
            <person name="Sugiyama J."/>
        </authorList>
    </citation>
    <scope>NUCLEOTIDE SEQUENCE [LARGE SCALE GENOMIC DNA]</scope>
    <source>
        <strain evidence="7 8">NRRL Y-17804</strain>
    </source>
</reference>
<reference evidence="7 8" key="3">
    <citation type="journal article" date="2015" name="Genome Announc.">
        <title>Draft Genome Sequence of the Archiascomycetous Yeast Saitoella complicata.</title>
        <authorList>
            <person name="Yamauchi K."/>
            <person name="Kondo S."/>
            <person name="Hamamoto M."/>
            <person name="Takahashi Y."/>
            <person name="Ogura Y."/>
            <person name="Hayashi T."/>
            <person name="Nishida H."/>
        </authorList>
    </citation>
    <scope>NUCLEOTIDE SEQUENCE [LARGE SCALE GENOMIC DNA]</scope>
    <source>
        <strain evidence="7 8">NRRL Y-17804</strain>
    </source>
</reference>
<name>A0A0E9NGZ8_SAICN</name>
<dbReference type="OMA" id="LHCMKYP"/>
<dbReference type="STRING" id="698492.A0A0E9NGZ8"/>
<dbReference type="InterPro" id="IPR033308">
    <property type="entry name" value="PGAP5/Cdc1/Ted1"/>
</dbReference>
<keyword evidence="4 5" id="KW-0472">Membrane</keyword>
<dbReference type="AlphaFoldDB" id="A0A0E9NGZ8"/>
<accession>A0A0E9NGZ8</accession>
<keyword evidence="2 5" id="KW-0812">Transmembrane</keyword>
<comment type="subcellular location">
    <subcellularLocation>
        <location evidence="1">Membrane</location>
        <topology evidence="1">Multi-pass membrane protein</topology>
    </subcellularLocation>
</comment>
<dbReference type="RefSeq" id="XP_019023038.1">
    <property type="nucleotide sequence ID" value="XM_019167815.1"/>
</dbReference>
<sequence>MEETMEVVLCAVWVAAFWYGESRIYRSAVRSCQWSAWEQQRRSPHHIAVIADPQIIDENTYTRRGLLLSLSKFFTDLYMHRNYLYLHSILHPSTTVFLGDLMDGGREWGDEVWVPEYERLLSVFPNVAGENKVYMNLPGNHDIGVADTIPGTALARFTEFFGQTSTEISIGSNHSLVLLDTVSLSNTNNPAISAPPRQFLDTLAAQISTESEHKQRVLFTHIPLYRDPDTPCGPLRESRSPIKIQKGYQYQNVILPDLSLEILSKIKPSMVFSGDDHDYCRVTHTYDETNTVDEVTVKSFSWAMGVHRPGFQLLSLDPDGGIETHLCLLPDPLVTFQCYGILAFVTQLALVVRGILVMRNSRRGSYTGLPTNADDDDKWDKGKKQDRVVVGSYLQSLGKVGTFAAVWFVVLVWWQTY</sequence>
<dbReference type="GO" id="GO:0016020">
    <property type="term" value="C:membrane"/>
    <property type="evidence" value="ECO:0007669"/>
    <property type="project" value="UniProtKB-SubCell"/>
</dbReference>
<dbReference type="EMBL" id="BACD03000016">
    <property type="protein sequence ID" value="GAO48685.1"/>
    <property type="molecule type" value="Genomic_DNA"/>
</dbReference>
<feature type="transmembrane region" description="Helical" evidence="5">
    <location>
        <begin position="334"/>
        <end position="356"/>
    </location>
</feature>
<dbReference type="GO" id="GO:0005783">
    <property type="term" value="C:endoplasmic reticulum"/>
    <property type="evidence" value="ECO:0007669"/>
    <property type="project" value="TreeGrafter"/>
</dbReference>